<dbReference type="PANTHER" id="PTHR34009:SF2">
    <property type="entry name" value="PROTEIN STAR"/>
    <property type="match status" value="1"/>
</dbReference>
<dbReference type="InterPro" id="IPR029063">
    <property type="entry name" value="SAM-dependent_MTases_sf"/>
</dbReference>
<sequence>MRTYLSTSRNNYSLFMVMVICVLAMVFLYGTVFRSNIVIDEIECSTKEGIVEVPIEKIMRGEPLVLPQDDDTIVQYIWSKKLVHPPSAKPYNLSDSLEDPSRGQGQLIRKILKNMTNGYFVECGALDGETRSNTLFMEQHLGWKGLLIEGDPSNYEMLVAKNRKSWASNTCLAIKPHPHQARFFKHFNRGRILGESPENFISSGNLSPGEKAEPVAIVQCMPLFSLLKALSVKVVDYFSLDVEGNELQVLKTIPFDKILIRTLSVEYIHTDEGKDKLLDFMLSKGYNLYGEVHYENNLANDLIFVHPSITVTPE</sequence>
<evidence type="ECO:0000313" key="3">
    <source>
        <dbReference type="EMBL" id="CAL8095424.1"/>
    </source>
</evidence>
<keyword evidence="4" id="KW-1185">Reference proteome</keyword>
<dbReference type="Gene3D" id="3.40.50.150">
    <property type="entry name" value="Vaccinia Virus protein VP39"/>
    <property type="match status" value="1"/>
</dbReference>
<name>A0ABP1QEF0_9HEXA</name>
<dbReference type="EMBL" id="CAXLJM020000027">
    <property type="protein sequence ID" value="CAL8095424.1"/>
    <property type="molecule type" value="Genomic_DNA"/>
</dbReference>
<evidence type="ECO:0000313" key="4">
    <source>
        <dbReference type="Proteomes" id="UP001642540"/>
    </source>
</evidence>
<dbReference type="Pfam" id="PF05050">
    <property type="entry name" value="Methyltransf_21"/>
    <property type="match status" value="1"/>
</dbReference>
<evidence type="ECO:0000256" key="1">
    <source>
        <dbReference type="SAM" id="Phobius"/>
    </source>
</evidence>
<keyword evidence="1" id="KW-0812">Transmembrane</keyword>
<proteinExistence type="predicted"/>
<dbReference type="PANTHER" id="PTHR34009">
    <property type="entry name" value="PROTEIN STAR"/>
    <property type="match status" value="1"/>
</dbReference>
<protein>
    <recommendedName>
        <fullName evidence="2">Methyltransferase FkbM domain-containing protein</fullName>
    </recommendedName>
</protein>
<keyword evidence="1" id="KW-0472">Membrane</keyword>
<comment type="caution">
    <text evidence="3">The sequence shown here is derived from an EMBL/GenBank/DDBJ whole genome shotgun (WGS) entry which is preliminary data.</text>
</comment>
<dbReference type="SUPFAM" id="SSF53335">
    <property type="entry name" value="S-adenosyl-L-methionine-dependent methyltransferases"/>
    <property type="match status" value="1"/>
</dbReference>
<dbReference type="InterPro" id="IPR006342">
    <property type="entry name" value="FkbM_mtfrase"/>
</dbReference>
<dbReference type="InterPro" id="IPR053202">
    <property type="entry name" value="EGF_Rcpt_Signaling_Reg"/>
</dbReference>
<feature type="transmembrane region" description="Helical" evidence="1">
    <location>
        <begin position="12"/>
        <end position="32"/>
    </location>
</feature>
<dbReference type="Proteomes" id="UP001642540">
    <property type="component" value="Unassembled WGS sequence"/>
</dbReference>
<evidence type="ECO:0000259" key="2">
    <source>
        <dbReference type="Pfam" id="PF05050"/>
    </source>
</evidence>
<reference evidence="3 4" key="1">
    <citation type="submission" date="2024-08" db="EMBL/GenBank/DDBJ databases">
        <authorList>
            <person name="Cucini C."/>
            <person name="Frati F."/>
        </authorList>
    </citation>
    <scope>NUCLEOTIDE SEQUENCE [LARGE SCALE GENOMIC DNA]</scope>
</reference>
<gene>
    <name evidence="3" type="ORF">ODALV1_LOCUS9081</name>
</gene>
<feature type="domain" description="Methyltransferase FkbM" evidence="2">
    <location>
        <begin position="122"/>
        <end position="287"/>
    </location>
</feature>
<organism evidence="3 4">
    <name type="scientific">Orchesella dallaii</name>
    <dbReference type="NCBI Taxonomy" id="48710"/>
    <lineage>
        <taxon>Eukaryota</taxon>
        <taxon>Metazoa</taxon>
        <taxon>Ecdysozoa</taxon>
        <taxon>Arthropoda</taxon>
        <taxon>Hexapoda</taxon>
        <taxon>Collembola</taxon>
        <taxon>Entomobryomorpha</taxon>
        <taxon>Entomobryoidea</taxon>
        <taxon>Orchesellidae</taxon>
        <taxon>Orchesellinae</taxon>
        <taxon>Orchesella</taxon>
    </lineage>
</organism>
<accession>A0ABP1QEF0</accession>
<keyword evidence="1" id="KW-1133">Transmembrane helix</keyword>